<feature type="region of interest" description="Disordered" evidence="1">
    <location>
        <begin position="111"/>
        <end position="130"/>
    </location>
</feature>
<evidence type="ECO:0000313" key="2">
    <source>
        <dbReference type="Ensembl" id="ENSCABP00000004125.1"/>
    </source>
</evidence>
<evidence type="ECO:0000256" key="1">
    <source>
        <dbReference type="SAM" id="MobiDB-lite"/>
    </source>
</evidence>
<proteinExistence type="predicted"/>
<reference evidence="2" key="1">
    <citation type="submission" date="2025-08" db="UniProtKB">
        <authorList>
            <consortium name="Ensembl"/>
        </authorList>
    </citation>
    <scope>IDENTIFICATION</scope>
</reference>
<dbReference type="AlphaFoldDB" id="A0A8C0GA57"/>
<reference evidence="2" key="2">
    <citation type="submission" date="2025-09" db="UniProtKB">
        <authorList>
            <consortium name="Ensembl"/>
        </authorList>
    </citation>
    <scope>IDENTIFICATION</scope>
</reference>
<sequence>IERHQHISPALSLAPQKLSSLCFHQLNKGIIGMYICRSLFSMGCTVQKNKNHIQLGFRSLMSKGNLVQAKVTSTLAPSHSTSSWAPRTRHEKKILAVSRKIATQKLAKAVKIPRESSLPGGPPEPREQRTVCRHVCKQSNRSRLPPPRHAAHNPGTWRLPRLPKWKCALSYRKTNT</sequence>
<evidence type="ECO:0000313" key="3">
    <source>
        <dbReference type="Proteomes" id="UP000694404"/>
    </source>
</evidence>
<dbReference type="Proteomes" id="UP000694404">
    <property type="component" value="Unplaced"/>
</dbReference>
<dbReference type="Ensembl" id="ENSCABT00000004479.1">
    <property type="protein sequence ID" value="ENSCABP00000004125.1"/>
    <property type="gene ID" value="ENSCABG00000003115.1"/>
</dbReference>
<accession>A0A8C0GA57</accession>
<name>A0A8C0GA57_CHEAB</name>
<organism evidence="2 3">
    <name type="scientific">Chelonoidis abingdonii</name>
    <name type="common">Abingdon island giant tortoise</name>
    <name type="synonym">Testudo abingdonii</name>
    <dbReference type="NCBI Taxonomy" id="106734"/>
    <lineage>
        <taxon>Eukaryota</taxon>
        <taxon>Metazoa</taxon>
        <taxon>Chordata</taxon>
        <taxon>Craniata</taxon>
        <taxon>Vertebrata</taxon>
        <taxon>Euteleostomi</taxon>
        <taxon>Archelosauria</taxon>
        <taxon>Testudinata</taxon>
        <taxon>Testudines</taxon>
        <taxon>Cryptodira</taxon>
        <taxon>Durocryptodira</taxon>
        <taxon>Testudinoidea</taxon>
        <taxon>Testudinidae</taxon>
        <taxon>Chelonoidis</taxon>
    </lineage>
</organism>
<dbReference type="GeneTree" id="ENSGT00950000185313"/>
<keyword evidence="3" id="KW-1185">Reference proteome</keyword>
<protein>
    <submittedName>
        <fullName evidence="2">Uncharacterized protein</fullName>
    </submittedName>
</protein>